<gene>
    <name evidence="3" type="ORF">FF011L_18600</name>
</gene>
<dbReference type="GO" id="GO:0016151">
    <property type="term" value="F:nickel cation binding"/>
    <property type="evidence" value="ECO:0007669"/>
    <property type="project" value="UniProtKB-UniRule"/>
</dbReference>
<dbReference type="EMBL" id="CP036262">
    <property type="protein sequence ID" value="QDS93105.1"/>
    <property type="molecule type" value="Genomic_DNA"/>
</dbReference>
<protein>
    <recommendedName>
        <fullName evidence="2">Putative nickel insertion protein</fullName>
    </recommendedName>
</protein>
<evidence type="ECO:0000256" key="2">
    <source>
        <dbReference type="HAMAP-Rule" id="MF_01074"/>
    </source>
</evidence>
<dbReference type="GO" id="GO:0016829">
    <property type="term" value="F:lyase activity"/>
    <property type="evidence" value="ECO:0007669"/>
    <property type="project" value="UniProtKB-UniRule"/>
</dbReference>
<organism evidence="3 4">
    <name type="scientific">Roseimaritima multifibrata</name>
    <dbReference type="NCBI Taxonomy" id="1930274"/>
    <lineage>
        <taxon>Bacteria</taxon>
        <taxon>Pseudomonadati</taxon>
        <taxon>Planctomycetota</taxon>
        <taxon>Planctomycetia</taxon>
        <taxon>Pirellulales</taxon>
        <taxon>Pirellulaceae</taxon>
        <taxon>Roseimaritima</taxon>
    </lineage>
</organism>
<dbReference type="AlphaFoldDB" id="A0A517MDZ4"/>
<sequence length="382" mass="41119">MTLGALIDAGASLEKIREGIRSLGLGEVQIGVEEVHKCGFRAIQVSIEHPPEHAHRHLHHIEAMIDQAEAIRPAAKELARQIFTALGEAEAKVHGTTLKKVHFHEVGAIDSIADIVGTAIAMDDLGIEAIEASAVPTGCGSIEIAHGRVSVPAPATAELLRGIPIAPCDIDFELTTPTGAAILKATARRFGSLPSMTPESVGYGSGQKDLEGQANVLRVLIGECVETDPCWPVEYDRVTVLETNIDNTTAEDLAAATRQLMEAGAVDVYQTPCLMKKGRSGVLLTVLCGDGRAVELERLLFQATGTIGIRRHRVDRHKLPRREASRETTLGPVAGKECQLPDGNWRFAAEYEALRTIAESRNLSVHQVRLLIDSPSDRSTDV</sequence>
<keyword evidence="4" id="KW-1185">Reference proteome</keyword>
<dbReference type="InterPro" id="IPR002822">
    <property type="entry name" value="Ni_insertion"/>
</dbReference>
<dbReference type="HAMAP" id="MF_01074">
    <property type="entry name" value="LarC"/>
    <property type="match status" value="1"/>
</dbReference>
<proteinExistence type="inferred from homology"/>
<dbReference type="NCBIfam" id="TIGR00299">
    <property type="entry name" value="nickel pincer cofactor biosynthesis protein LarC"/>
    <property type="match status" value="1"/>
</dbReference>
<dbReference type="PANTHER" id="PTHR36566">
    <property type="entry name" value="NICKEL INSERTION PROTEIN-RELATED"/>
    <property type="match status" value="1"/>
</dbReference>
<reference evidence="3 4" key="1">
    <citation type="submission" date="2019-02" db="EMBL/GenBank/DDBJ databases">
        <title>Deep-cultivation of Planctomycetes and their phenomic and genomic characterization uncovers novel biology.</title>
        <authorList>
            <person name="Wiegand S."/>
            <person name="Jogler M."/>
            <person name="Boedeker C."/>
            <person name="Pinto D."/>
            <person name="Vollmers J."/>
            <person name="Rivas-Marin E."/>
            <person name="Kohn T."/>
            <person name="Peeters S.H."/>
            <person name="Heuer A."/>
            <person name="Rast P."/>
            <person name="Oberbeckmann S."/>
            <person name="Bunk B."/>
            <person name="Jeske O."/>
            <person name="Meyerdierks A."/>
            <person name="Storesund J.E."/>
            <person name="Kallscheuer N."/>
            <person name="Luecker S."/>
            <person name="Lage O.M."/>
            <person name="Pohl T."/>
            <person name="Merkel B.J."/>
            <person name="Hornburger P."/>
            <person name="Mueller R.-W."/>
            <person name="Bruemmer F."/>
            <person name="Labrenz M."/>
            <person name="Spormann A.M."/>
            <person name="Op den Camp H."/>
            <person name="Overmann J."/>
            <person name="Amann R."/>
            <person name="Jetten M.S.M."/>
            <person name="Mascher T."/>
            <person name="Medema M.H."/>
            <person name="Devos D.P."/>
            <person name="Kaster A.-K."/>
            <person name="Ovreas L."/>
            <person name="Rohde M."/>
            <person name="Galperin M.Y."/>
            <person name="Jogler C."/>
        </authorList>
    </citation>
    <scope>NUCLEOTIDE SEQUENCE [LARGE SCALE GENOMIC DNA]</scope>
    <source>
        <strain evidence="3 4">FF011L</strain>
    </source>
</reference>
<evidence type="ECO:0000313" key="3">
    <source>
        <dbReference type="EMBL" id="QDS93105.1"/>
    </source>
</evidence>
<keyword evidence="2" id="KW-0456">Lyase</keyword>
<keyword evidence="1 2" id="KW-0533">Nickel</keyword>
<comment type="similarity">
    <text evidence="2">Belongs to the LarC family.</text>
</comment>
<dbReference type="Proteomes" id="UP000320672">
    <property type="component" value="Chromosome"/>
</dbReference>
<evidence type="ECO:0000313" key="4">
    <source>
        <dbReference type="Proteomes" id="UP000320672"/>
    </source>
</evidence>
<evidence type="ECO:0000256" key="1">
    <source>
        <dbReference type="ARBA" id="ARBA00022596"/>
    </source>
</evidence>
<accession>A0A517MDZ4</accession>
<dbReference type="PANTHER" id="PTHR36566:SF1">
    <property type="entry name" value="PYRIDINIUM-3,5-BISTHIOCARBOXYLIC ACID MONONUCLEOTIDE NICKEL INSERTION PROTEIN"/>
    <property type="match status" value="1"/>
</dbReference>
<dbReference type="Gene3D" id="3.30.70.1380">
    <property type="entry name" value="Transcriptional regulatory protein pf0864 domain like"/>
    <property type="match status" value="1"/>
</dbReference>
<name>A0A517MDZ4_9BACT</name>
<dbReference type="KEGG" id="rml:FF011L_18600"/>
<dbReference type="Pfam" id="PF01969">
    <property type="entry name" value="Ni_insertion"/>
    <property type="match status" value="1"/>
</dbReference>